<dbReference type="RefSeq" id="WP_343331474.1">
    <property type="nucleotide sequence ID" value="NZ_JAPOHD010000005.1"/>
</dbReference>
<keyword evidence="1" id="KW-0472">Membrane</keyword>
<accession>A0A9X3FAV8</accession>
<keyword evidence="1" id="KW-0812">Transmembrane</keyword>
<protein>
    <submittedName>
        <fullName evidence="2">DUF4199 domain-containing protein</fullName>
    </submittedName>
</protein>
<comment type="caution">
    <text evidence="2">The sequence shown here is derived from an EMBL/GenBank/DDBJ whole genome shotgun (WGS) entry which is preliminary data.</text>
</comment>
<gene>
    <name evidence="2" type="ORF">OU798_02225</name>
</gene>
<reference evidence="2" key="1">
    <citation type="submission" date="2022-11" db="EMBL/GenBank/DDBJ databases">
        <title>Marilongibacter aestuarii gen. nov., sp. nov., isolated from tidal flat sediment.</title>
        <authorList>
            <person name="Jiayan W."/>
        </authorList>
    </citation>
    <scope>NUCLEOTIDE SEQUENCE</scope>
    <source>
        <strain evidence="2">Z1-6</strain>
    </source>
</reference>
<feature type="transmembrane region" description="Helical" evidence="1">
    <location>
        <begin position="40"/>
        <end position="60"/>
    </location>
</feature>
<feature type="transmembrane region" description="Helical" evidence="1">
    <location>
        <begin position="72"/>
        <end position="99"/>
    </location>
</feature>
<evidence type="ECO:0000313" key="3">
    <source>
        <dbReference type="Proteomes" id="UP001145087"/>
    </source>
</evidence>
<proteinExistence type="predicted"/>
<dbReference type="InterPro" id="IPR025250">
    <property type="entry name" value="DUF4199"/>
</dbReference>
<feature type="transmembrane region" description="Helical" evidence="1">
    <location>
        <begin position="12"/>
        <end position="34"/>
    </location>
</feature>
<dbReference type="AlphaFoldDB" id="A0A9X3FAV8"/>
<organism evidence="2 3">
    <name type="scientific">Draconibacterium aestuarii</name>
    <dbReference type="NCBI Taxonomy" id="2998507"/>
    <lineage>
        <taxon>Bacteria</taxon>
        <taxon>Pseudomonadati</taxon>
        <taxon>Bacteroidota</taxon>
        <taxon>Bacteroidia</taxon>
        <taxon>Marinilabiliales</taxon>
        <taxon>Prolixibacteraceae</taxon>
        <taxon>Draconibacterium</taxon>
    </lineage>
</organism>
<dbReference type="Pfam" id="PF13858">
    <property type="entry name" value="DUF4199"/>
    <property type="match status" value="1"/>
</dbReference>
<keyword evidence="1" id="KW-1133">Transmembrane helix</keyword>
<dbReference type="Proteomes" id="UP001145087">
    <property type="component" value="Unassembled WGS sequence"/>
</dbReference>
<evidence type="ECO:0000256" key="1">
    <source>
        <dbReference type="SAM" id="Phobius"/>
    </source>
</evidence>
<name>A0A9X3FAV8_9BACT</name>
<sequence>MEEKPVSLMKSSLTYGIYLGIVSILLSVVIYVLGYSFEKWVAYAAYPVIIAGVVLAQLSYRKTLGGEMTYGQAFGVGVMTVIFSSVLSSVYTYLLYAVIDPSLIDQLRLATEQQIVEQGKVPEEQLDAVVNMMTKFQKPAIMAVLGIFGGALIGLVISLITAIFTKKNPSDEVPA</sequence>
<keyword evidence="3" id="KW-1185">Reference proteome</keyword>
<dbReference type="EMBL" id="JAPOHD010000005">
    <property type="protein sequence ID" value="MCY1719138.1"/>
    <property type="molecule type" value="Genomic_DNA"/>
</dbReference>
<evidence type="ECO:0000313" key="2">
    <source>
        <dbReference type="EMBL" id="MCY1719138.1"/>
    </source>
</evidence>
<feature type="transmembrane region" description="Helical" evidence="1">
    <location>
        <begin position="140"/>
        <end position="164"/>
    </location>
</feature>